<dbReference type="Pfam" id="PF00583">
    <property type="entry name" value="Acetyltransf_1"/>
    <property type="match status" value="1"/>
</dbReference>
<dbReference type="Proteomes" id="UP000198972">
    <property type="component" value="Unassembled WGS sequence"/>
</dbReference>
<evidence type="ECO:0000259" key="3">
    <source>
        <dbReference type="PROSITE" id="PS51186"/>
    </source>
</evidence>
<keyword evidence="1 4" id="KW-0808">Transferase</keyword>
<keyword evidence="2" id="KW-0012">Acyltransferase</keyword>
<dbReference type="PANTHER" id="PTHR42919:SF8">
    <property type="entry name" value="N-ALPHA-ACETYLTRANSFERASE 50"/>
    <property type="match status" value="1"/>
</dbReference>
<evidence type="ECO:0000256" key="1">
    <source>
        <dbReference type="ARBA" id="ARBA00022679"/>
    </source>
</evidence>
<dbReference type="InterPro" id="IPR051556">
    <property type="entry name" value="N-term/lysine_N-AcTrnsfr"/>
</dbReference>
<name>A0A1G7KTA5_9BACL</name>
<dbReference type="SUPFAM" id="SSF55729">
    <property type="entry name" value="Acyl-CoA N-acyltransferases (Nat)"/>
    <property type="match status" value="1"/>
</dbReference>
<dbReference type="Gene3D" id="3.40.630.30">
    <property type="match status" value="1"/>
</dbReference>
<evidence type="ECO:0000313" key="5">
    <source>
        <dbReference type="Proteomes" id="UP000198972"/>
    </source>
</evidence>
<proteinExistence type="predicted"/>
<feature type="domain" description="N-acetyltransferase" evidence="3">
    <location>
        <begin position="144"/>
        <end position="281"/>
    </location>
</feature>
<reference evidence="4 5" key="1">
    <citation type="submission" date="2016-10" db="EMBL/GenBank/DDBJ databases">
        <authorList>
            <person name="de Groot N.N."/>
        </authorList>
    </citation>
    <scope>NUCLEOTIDE SEQUENCE [LARGE SCALE GENOMIC DNA]</scope>
    <source>
        <strain evidence="4 5">DSM 28129</strain>
    </source>
</reference>
<keyword evidence="5" id="KW-1185">Reference proteome</keyword>
<dbReference type="InterPro" id="IPR016181">
    <property type="entry name" value="Acyl_CoA_acyltransferase"/>
</dbReference>
<protein>
    <submittedName>
        <fullName evidence="4">Acetyltransferase (GNAT) family protein</fullName>
    </submittedName>
</protein>
<evidence type="ECO:0000256" key="2">
    <source>
        <dbReference type="ARBA" id="ARBA00023315"/>
    </source>
</evidence>
<dbReference type="STRING" id="670482.SAMN04488542_11068"/>
<dbReference type="AlphaFoldDB" id="A0A1G7KTA5"/>
<feature type="domain" description="N-acetyltransferase" evidence="3">
    <location>
        <begin position="1"/>
        <end position="133"/>
    </location>
</feature>
<accession>A0A1G7KTA5</accession>
<dbReference type="OrthoDB" id="7163760at2"/>
<dbReference type="CDD" id="cd04301">
    <property type="entry name" value="NAT_SF"/>
    <property type="match status" value="1"/>
</dbReference>
<dbReference type="InterPro" id="IPR000182">
    <property type="entry name" value="GNAT_dom"/>
</dbReference>
<dbReference type="EMBL" id="FNBG01000010">
    <property type="protein sequence ID" value="SDF40453.1"/>
    <property type="molecule type" value="Genomic_DNA"/>
</dbReference>
<gene>
    <name evidence="4" type="ORF">SAMN04488542_11068</name>
</gene>
<sequence length="281" mass="31703">MIKNMTWDDVLQLQQCCEKTDGISLKLNWDMLEEHAIDDGTHLFEIRDGKLAAFLGRYFFGGKLEICGMVHPNYRRAGIFTKLLLNGLDDATLATTSEILLNAPANSLSAKPFLDTVSCKYEMSEYQMKYDSESDKLTTINTDVSLRQATEHDTELLIQLDSDGFEESYEESKAIYDEMSPTQICENELILLRGVAVGKIRVTRIHGESWIYGFVVSRSYRGQRIGSSVLRKVIDREVAAGFEHLGLEVALTNPDAMKLYTTAGFQVTSSQDYYKYIGHSS</sequence>
<dbReference type="PANTHER" id="PTHR42919">
    <property type="entry name" value="N-ALPHA-ACETYLTRANSFERASE"/>
    <property type="match status" value="1"/>
</dbReference>
<organism evidence="4 5">
    <name type="scientific">Fontibacillus panacisegetis</name>
    <dbReference type="NCBI Taxonomy" id="670482"/>
    <lineage>
        <taxon>Bacteria</taxon>
        <taxon>Bacillati</taxon>
        <taxon>Bacillota</taxon>
        <taxon>Bacilli</taxon>
        <taxon>Bacillales</taxon>
        <taxon>Paenibacillaceae</taxon>
        <taxon>Fontibacillus</taxon>
    </lineage>
</organism>
<dbReference type="RefSeq" id="WP_091229447.1">
    <property type="nucleotide sequence ID" value="NZ_FNBG01000010.1"/>
</dbReference>
<dbReference type="PROSITE" id="PS51186">
    <property type="entry name" value="GNAT"/>
    <property type="match status" value="2"/>
</dbReference>
<evidence type="ECO:0000313" key="4">
    <source>
        <dbReference type="EMBL" id="SDF40453.1"/>
    </source>
</evidence>
<dbReference type="GO" id="GO:0016747">
    <property type="term" value="F:acyltransferase activity, transferring groups other than amino-acyl groups"/>
    <property type="evidence" value="ECO:0007669"/>
    <property type="project" value="InterPro"/>
</dbReference>